<evidence type="ECO:0000313" key="2">
    <source>
        <dbReference type="EMBL" id="QJQ06653.1"/>
    </source>
</evidence>
<dbReference type="Pfam" id="PF04443">
    <property type="entry name" value="LuxE"/>
    <property type="match status" value="1"/>
</dbReference>
<dbReference type="AlphaFoldDB" id="A0A6M4A661"/>
<dbReference type="GO" id="GO:0047474">
    <property type="term" value="F:long-chain fatty acid--protein ligase activity"/>
    <property type="evidence" value="ECO:0007669"/>
    <property type="project" value="InterPro"/>
</dbReference>
<name>A0A6M4A661_9BURK</name>
<dbReference type="Proteomes" id="UP000274350">
    <property type="component" value="Chromosome"/>
</dbReference>
<dbReference type="KEGG" id="upi:EJG51_013265"/>
<proteinExistence type="predicted"/>
<organism evidence="2 3">
    <name type="scientific">Undibacterium piscinae</name>
    <dbReference type="NCBI Taxonomy" id="2495591"/>
    <lineage>
        <taxon>Bacteria</taxon>
        <taxon>Pseudomonadati</taxon>
        <taxon>Pseudomonadota</taxon>
        <taxon>Betaproteobacteria</taxon>
        <taxon>Burkholderiales</taxon>
        <taxon>Oxalobacteraceae</taxon>
        <taxon>Undibacterium</taxon>
    </lineage>
</organism>
<dbReference type="GO" id="GO:0008218">
    <property type="term" value="P:bioluminescence"/>
    <property type="evidence" value="ECO:0007669"/>
    <property type="project" value="InterPro"/>
</dbReference>
<evidence type="ECO:0000259" key="1">
    <source>
        <dbReference type="Pfam" id="PF04443"/>
    </source>
</evidence>
<accession>A0A6M4A661</accession>
<protein>
    <recommendedName>
        <fullName evidence="1">Acyl-protein synthetase LuxE domain-containing protein</fullName>
    </recommendedName>
</protein>
<dbReference type="InterPro" id="IPR007534">
    <property type="entry name" value="LuxE"/>
</dbReference>
<feature type="domain" description="Acyl-protein synthetase LuxE" evidence="1">
    <location>
        <begin position="16"/>
        <end position="98"/>
    </location>
</feature>
<sequence>MVEHPALYVAWKNKLHVSALAHVVIRDLRTMEPLTYGETGLVQLFTPILQSYPSASLLSSDLGYLEQHCTCGRSGDYLTILGRGGSKKAMTCALNAEQYIQKGRSC</sequence>
<keyword evidence="3" id="KW-1185">Reference proteome</keyword>
<evidence type="ECO:0000313" key="3">
    <source>
        <dbReference type="Proteomes" id="UP000274350"/>
    </source>
</evidence>
<gene>
    <name evidence="2" type="ORF">EJG51_013265</name>
</gene>
<reference evidence="2 3" key="1">
    <citation type="journal article" date="2019" name="Int. J. Syst. Evol. Microbiol.">
        <title>Undibacterium piscinae sp. nov., isolated from Korean shiner intestine.</title>
        <authorList>
            <person name="Lee S.Y."/>
            <person name="Kang W."/>
            <person name="Kim P.S."/>
            <person name="Kim H.S."/>
            <person name="Sung H."/>
            <person name="Shin N.R."/>
            <person name="Whon T.W."/>
            <person name="Yun J.H."/>
            <person name="Lee J.Y."/>
            <person name="Lee J.Y."/>
            <person name="Jung M.J."/>
            <person name="Jeong Y.S."/>
            <person name="Tak E.J."/>
            <person name="Han J.E."/>
            <person name="Hyun D.W."/>
            <person name="Kang M.S."/>
            <person name="Lee K.E."/>
            <person name="Lee B.H."/>
            <person name="Bae J.W."/>
        </authorList>
    </citation>
    <scope>NUCLEOTIDE SEQUENCE [LARGE SCALE GENOMIC DNA]</scope>
    <source>
        <strain evidence="2 3">S11R28</strain>
    </source>
</reference>
<dbReference type="EMBL" id="CP051152">
    <property type="protein sequence ID" value="QJQ06653.1"/>
    <property type="molecule type" value="Genomic_DNA"/>
</dbReference>